<evidence type="ECO:0000313" key="1">
    <source>
        <dbReference type="EMBL" id="KAF0921259.1"/>
    </source>
</evidence>
<evidence type="ECO:0000313" key="2">
    <source>
        <dbReference type="Proteomes" id="UP000479710"/>
    </source>
</evidence>
<reference evidence="1 2" key="1">
    <citation type="submission" date="2019-11" db="EMBL/GenBank/DDBJ databases">
        <title>Whole genome sequence of Oryza granulata.</title>
        <authorList>
            <person name="Li W."/>
        </authorList>
    </citation>
    <scope>NUCLEOTIDE SEQUENCE [LARGE SCALE GENOMIC DNA]</scope>
    <source>
        <strain evidence="2">cv. Menghai</strain>
        <tissue evidence="1">Leaf</tissue>
    </source>
</reference>
<sequence>MIRFCYFPKFYNAILRLPLLEFAASLEGDGRGSRTAGRRRAVRQQVWEEGRAGATALEMSGSRGEGWLRDWTDAESLLLHRSLHR</sequence>
<dbReference type="Proteomes" id="UP000479710">
    <property type="component" value="Unassembled WGS sequence"/>
</dbReference>
<gene>
    <name evidence="1" type="ORF">E2562_003069</name>
</gene>
<organism evidence="1 2">
    <name type="scientific">Oryza meyeriana var. granulata</name>
    <dbReference type="NCBI Taxonomy" id="110450"/>
    <lineage>
        <taxon>Eukaryota</taxon>
        <taxon>Viridiplantae</taxon>
        <taxon>Streptophyta</taxon>
        <taxon>Embryophyta</taxon>
        <taxon>Tracheophyta</taxon>
        <taxon>Spermatophyta</taxon>
        <taxon>Magnoliopsida</taxon>
        <taxon>Liliopsida</taxon>
        <taxon>Poales</taxon>
        <taxon>Poaceae</taxon>
        <taxon>BOP clade</taxon>
        <taxon>Oryzoideae</taxon>
        <taxon>Oryzeae</taxon>
        <taxon>Oryzinae</taxon>
        <taxon>Oryza</taxon>
        <taxon>Oryza meyeriana</taxon>
    </lineage>
</organism>
<dbReference type="EMBL" id="SPHZ02000004">
    <property type="protein sequence ID" value="KAF0921259.1"/>
    <property type="molecule type" value="Genomic_DNA"/>
</dbReference>
<protein>
    <submittedName>
        <fullName evidence="1">Uncharacterized protein</fullName>
    </submittedName>
</protein>
<name>A0A6G1E925_9ORYZ</name>
<dbReference type="AlphaFoldDB" id="A0A6G1E925"/>
<proteinExistence type="predicted"/>
<accession>A0A6G1E925</accession>
<comment type="caution">
    <text evidence="1">The sequence shown here is derived from an EMBL/GenBank/DDBJ whole genome shotgun (WGS) entry which is preliminary data.</text>
</comment>
<keyword evidence="2" id="KW-1185">Reference proteome</keyword>